<name>A0A4Q5D967_9BACE</name>
<reference evidence="1 2" key="1">
    <citation type="journal article" date="2019" name="Nat. Med.">
        <title>A library of human gut bacterial isolates paired with longitudinal multiomics data enables mechanistic microbiome research.</title>
        <authorList>
            <person name="Poyet M."/>
            <person name="Groussin M."/>
            <person name="Gibbons S.M."/>
            <person name="Avila-Pacheco J."/>
            <person name="Jiang X."/>
            <person name="Kearney S.M."/>
            <person name="Perrotta A.R."/>
            <person name="Berdy B."/>
            <person name="Zhao S."/>
            <person name="Lieberman T.D."/>
            <person name="Swanson P.K."/>
            <person name="Smith M."/>
            <person name="Roesemann S."/>
            <person name="Alexander J.E."/>
            <person name="Rich S.A."/>
            <person name="Livny J."/>
            <person name="Vlamakis H."/>
            <person name="Clish C."/>
            <person name="Bullock K."/>
            <person name="Deik A."/>
            <person name="Scott J."/>
            <person name="Pierce K.A."/>
            <person name="Xavier R.J."/>
            <person name="Alm E.J."/>
        </authorList>
    </citation>
    <scope>NUCLEOTIDE SEQUENCE [LARGE SCALE GENOMIC DNA]</scope>
    <source>
        <strain evidence="1 2">BIOML-A73</strain>
    </source>
</reference>
<accession>A0A4Q5D967</accession>
<sequence length="300" mass="35139">MEDSREIQFREIQKIVDACIQHDYKTMVDAFSLKKEYLNESQLKDYLRQEIFRIAEDVVRLRQTYCALRSIHTDMELHDFLWESSFFEDLTSQERKTYLAFECVKFDMEEYLQTPTAYDDSLPYLSVIVRFIVSSKYLKYLQAQEEKLLPPVEKIPAEALQEPKEEHPKSVKVLGKSNPFQSNFTSKEIAILTNCVNEARVFTTSVTTTILKNFFACKLDGVLKSNNNRLLAYLMMKLSAYDYITYEWQSVIAKKQLVFGKTKNKSLTRTDLSTANDNVKYIEPKGHEIIDKYIKELKKG</sequence>
<protein>
    <submittedName>
        <fullName evidence="1">Uncharacterized protein</fullName>
    </submittedName>
</protein>
<dbReference type="Proteomes" id="UP000474077">
    <property type="component" value="Unassembled WGS sequence"/>
</dbReference>
<dbReference type="RefSeq" id="WP_049701274.1">
    <property type="nucleotide sequence ID" value="NZ_RCXZ01000028.1"/>
</dbReference>
<dbReference type="AlphaFoldDB" id="A0A4Q5D967"/>
<comment type="caution">
    <text evidence="1">The sequence shown here is derived from an EMBL/GenBank/DDBJ whole genome shotgun (WGS) entry which is preliminary data.</text>
</comment>
<dbReference type="EMBL" id="WDER01000058">
    <property type="protein sequence ID" value="KAB6080113.1"/>
    <property type="molecule type" value="Genomic_DNA"/>
</dbReference>
<organism evidence="1 2">
    <name type="scientific">Bacteroides xylanisolvens</name>
    <dbReference type="NCBI Taxonomy" id="371601"/>
    <lineage>
        <taxon>Bacteria</taxon>
        <taxon>Pseudomonadati</taxon>
        <taxon>Bacteroidota</taxon>
        <taxon>Bacteroidia</taxon>
        <taxon>Bacteroidales</taxon>
        <taxon>Bacteroidaceae</taxon>
        <taxon>Bacteroides</taxon>
    </lineage>
</organism>
<proteinExistence type="predicted"/>
<evidence type="ECO:0000313" key="1">
    <source>
        <dbReference type="EMBL" id="KAB6080113.1"/>
    </source>
</evidence>
<gene>
    <name evidence="1" type="ORF">GA560_17900</name>
</gene>
<evidence type="ECO:0000313" key="2">
    <source>
        <dbReference type="Proteomes" id="UP000474077"/>
    </source>
</evidence>